<protein>
    <submittedName>
        <fullName evidence="1">Uncharacterized protein</fullName>
    </submittedName>
</protein>
<evidence type="ECO:0000313" key="1">
    <source>
        <dbReference type="EMBL" id="UOG77623.1"/>
    </source>
</evidence>
<sequence>MTPVPVNYPDFGARWLKSGGAKHSNYRLFLQDLCDPLGMPRPQNRRRCPGYLCVRAMQAVRAVVQRTAAPLNAAAVAARFRGSSAKNVQPLLDTLAALAHIRQLENGTTYAT</sequence>
<keyword evidence="2" id="KW-1185">Reference proteome</keyword>
<name>A0ABY4D5J4_9BACT</name>
<proteinExistence type="predicted"/>
<organism evidence="1 2">
    <name type="scientific">Hymenobacter tibetensis</name>
    <dbReference type="NCBI Taxonomy" id="497967"/>
    <lineage>
        <taxon>Bacteria</taxon>
        <taxon>Pseudomonadati</taxon>
        <taxon>Bacteroidota</taxon>
        <taxon>Cytophagia</taxon>
        <taxon>Cytophagales</taxon>
        <taxon>Hymenobacteraceae</taxon>
        <taxon>Hymenobacter</taxon>
    </lineage>
</organism>
<keyword evidence="1" id="KW-0614">Plasmid</keyword>
<evidence type="ECO:0000313" key="2">
    <source>
        <dbReference type="Proteomes" id="UP000831113"/>
    </source>
</evidence>
<accession>A0ABY4D5J4</accession>
<dbReference type="EMBL" id="CP094674">
    <property type="protein sequence ID" value="UOG77623.1"/>
    <property type="molecule type" value="Genomic_DNA"/>
</dbReference>
<dbReference type="Proteomes" id="UP000831113">
    <property type="component" value="Plasmid unnamed5"/>
</dbReference>
<geneLocation type="plasmid" evidence="1 2">
    <name>unnamed5</name>
</geneLocation>
<dbReference type="RefSeq" id="WP_243803487.1">
    <property type="nucleotide sequence ID" value="NZ_CP094674.1"/>
</dbReference>
<gene>
    <name evidence="1" type="ORF">MTX78_24995</name>
</gene>
<reference evidence="1 2" key="1">
    <citation type="submission" date="2022-03" db="EMBL/GenBank/DDBJ databases">
        <title>Hymenobactersp. isolated from the air.</title>
        <authorList>
            <person name="Won M."/>
            <person name="Kwon S.-W."/>
        </authorList>
    </citation>
    <scope>NUCLEOTIDE SEQUENCE [LARGE SCALE GENOMIC DNA]</scope>
    <source>
        <strain evidence="1 2">KACC 21982</strain>
        <plasmid evidence="1 2">unnamed5</plasmid>
    </source>
</reference>